<dbReference type="EC" id="3.2.1.-" evidence="9"/>
<dbReference type="GO" id="GO:0016020">
    <property type="term" value="C:membrane"/>
    <property type="evidence" value="ECO:0007669"/>
    <property type="project" value="InterPro"/>
</dbReference>
<keyword evidence="7" id="KW-0479">Metal-binding</keyword>
<comment type="pathway">
    <text evidence="2">Protein modification; protein glycosylation.</text>
</comment>
<feature type="binding site" evidence="7">
    <location>
        <position position="595"/>
    </location>
    <ligand>
        <name>Ca(2+)</name>
        <dbReference type="ChEBI" id="CHEBI:29108"/>
    </ligand>
</feature>
<proteinExistence type="inferred from homology"/>
<dbReference type="RefSeq" id="XP_056472855.1">
    <property type="nucleotide sequence ID" value="XM_056622049.1"/>
</dbReference>
<evidence type="ECO:0000256" key="9">
    <source>
        <dbReference type="RuleBase" id="RU361193"/>
    </source>
</evidence>
<dbReference type="OrthoDB" id="8118055at2759"/>
<sequence length="611" mass="68917">MNRFRRQALGCLLVACLFIIISPRLRSSDTTNSLPTPSPIAQEAPAVDDLPPNDPISDSLWRRLPVRYPAVPGQPLPTETSRKLPRIQLATSKFSRLTLWYQSERQAAVKDAFQRCWDSYKSIAWPTDELAPLSGLPRNVLGAWGTTLIDNLDTLWIMDMKEDFEKAVAAVSEINFEDTPSPEINTHEVNVRILGGLLSAYDLSADKQLLNKAVDVGDMLYAAFDTPNRMPIIHWDLHKAARQEEQQAEEVVSASELGSFVLEFTRLSQITGDPKYFDAAQHVMTKFDQLQGQTKLSGMWPVILNPRAEVFSGDVYTMGAEVDSLYKDIPRAYALLSGQVPIYRKMYERTTRTAASHSFFRPLNAENKGILLPGSVRVSITQNGKQRTTLQAQAHYRGCFAGGMFAMGGQLFNIPIHRQIADNLVDGCIWAQKTMPMGIMPEVFETIPCESQRSCPWNEWLWKQEVRKKASNQQNADLTLNIDAFIKDHNLPKGIIAVTDTRYNLRPEMIESMFILYRTTGREDLLDIAWEMFENIQNATHVPNGNAAIVDVTVDAAPIHSDSMESHWMSQTLKYFYLMFSAPDLISMDEYVFNSGGHPFKMPGSTKEPVR</sequence>
<feature type="disulfide bond" evidence="8">
    <location>
        <begin position="399"/>
        <end position="428"/>
    </location>
</feature>
<dbReference type="GO" id="GO:0005509">
    <property type="term" value="F:calcium ion binding"/>
    <property type="evidence" value="ECO:0007669"/>
    <property type="project" value="InterPro"/>
</dbReference>
<evidence type="ECO:0000256" key="11">
    <source>
        <dbReference type="SAM" id="SignalP"/>
    </source>
</evidence>
<feature type="active site" evidence="6">
    <location>
        <position position="323"/>
    </location>
</feature>
<feature type="active site" description="Proton donor" evidence="6">
    <location>
        <position position="188"/>
    </location>
</feature>
<comment type="caution">
    <text evidence="12">The sequence shown here is derived from an EMBL/GenBank/DDBJ whole genome shotgun (WGS) entry which is preliminary data.</text>
</comment>
<dbReference type="PRINTS" id="PR00747">
    <property type="entry name" value="GLYHDRLASE47"/>
</dbReference>
<feature type="signal peptide" evidence="11">
    <location>
        <begin position="1"/>
        <end position="27"/>
    </location>
</feature>
<dbReference type="InterPro" id="IPR050749">
    <property type="entry name" value="Glycosyl_Hydrolase_47"/>
</dbReference>
<dbReference type="PANTHER" id="PTHR11742:SF89">
    <property type="entry name" value="ALPHA-1,2-MANNOSIDASE"/>
    <property type="match status" value="1"/>
</dbReference>
<dbReference type="GO" id="GO:0004571">
    <property type="term" value="F:mannosyl-oligosaccharide 1,2-alpha-mannosidase activity"/>
    <property type="evidence" value="ECO:0007669"/>
    <property type="project" value="InterPro"/>
</dbReference>
<reference evidence="12" key="2">
    <citation type="journal article" date="2023" name="IMA Fungus">
        <title>Comparative genomic study of the Penicillium genus elucidates a diverse pangenome and 15 lateral gene transfer events.</title>
        <authorList>
            <person name="Petersen C."/>
            <person name="Sorensen T."/>
            <person name="Nielsen M.R."/>
            <person name="Sondergaard T.E."/>
            <person name="Sorensen J.L."/>
            <person name="Fitzpatrick D.A."/>
            <person name="Frisvad J.C."/>
            <person name="Nielsen K.L."/>
        </authorList>
    </citation>
    <scope>NUCLEOTIDE SEQUENCE</scope>
    <source>
        <strain evidence="12">IBT 30761</strain>
    </source>
</reference>
<evidence type="ECO:0000256" key="2">
    <source>
        <dbReference type="ARBA" id="ARBA00004922"/>
    </source>
</evidence>
<evidence type="ECO:0000313" key="12">
    <source>
        <dbReference type="EMBL" id="KAJ5090874.1"/>
    </source>
</evidence>
<dbReference type="InterPro" id="IPR001382">
    <property type="entry name" value="Glyco_hydro_47"/>
</dbReference>
<dbReference type="Proteomes" id="UP001149074">
    <property type="component" value="Unassembled WGS sequence"/>
</dbReference>
<protein>
    <recommendedName>
        <fullName evidence="9">alpha-1,2-Mannosidase</fullName>
        <ecNumber evidence="9">3.2.1.-</ecNumber>
    </recommendedName>
</protein>
<evidence type="ECO:0000256" key="8">
    <source>
        <dbReference type="PIRSR" id="PIRSR601382-3"/>
    </source>
</evidence>
<evidence type="ECO:0000256" key="5">
    <source>
        <dbReference type="ARBA" id="ARBA00023157"/>
    </source>
</evidence>
<feature type="active site" description="Proton donor" evidence="6">
    <location>
        <position position="442"/>
    </location>
</feature>
<dbReference type="SUPFAM" id="SSF48225">
    <property type="entry name" value="Seven-hairpin glycosidases"/>
    <property type="match status" value="1"/>
</dbReference>
<keyword evidence="7" id="KW-0106">Calcium</keyword>
<reference evidence="12" key="1">
    <citation type="submission" date="2022-11" db="EMBL/GenBank/DDBJ databases">
        <authorList>
            <person name="Petersen C."/>
        </authorList>
    </citation>
    <scope>NUCLEOTIDE SEQUENCE</scope>
    <source>
        <strain evidence="12">IBT 30761</strain>
    </source>
</reference>
<dbReference type="InterPro" id="IPR012341">
    <property type="entry name" value="6hp_glycosidase-like_sf"/>
</dbReference>
<evidence type="ECO:0000256" key="10">
    <source>
        <dbReference type="SAM" id="MobiDB-lite"/>
    </source>
</evidence>
<evidence type="ECO:0000256" key="1">
    <source>
        <dbReference type="ARBA" id="ARBA00001913"/>
    </source>
</evidence>
<keyword evidence="9" id="KW-0326">Glycosidase</keyword>
<keyword evidence="11" id="KW-0732">Signal</keyword>
<evidence type="ECO:0000313" key="13">
    <source>
        <dbReference type="Proteomes" id="UP001149074"/>
    </source>
</evidence>
<feature type="region of interest" description="Disordered" evidence="10">
    <location>
        <begin position="28"/>
        <end position="53"/>
    </location>
</feature>
<feature type="chain" id="PRO_5040976183" description="alpha-1,2-Mannosidase" evidence="11">
    <location>
        <begin position="28"/>
        <end position="611"/>
    </location>
</feature>
<comment type="similarity">
    <text evidence="3 9">Belongs to the glycosyl hydrolase 47 family.</text>
</comment>
<dbReference type="GO" id="GO:0005975">
    <property type="term" value="P:carbohydrate metabolic process"/>
    <property type="evidence" value="ECO:0007669"/>
    <property type="project" value="InterPro"/>
</dbReference>
<accession>A0A9W9EZH2</accession>
<evidence type="ECO:0000256" key="4">
    <source>
        <dbReference type="ARBA" id="ARBA00022801"/>
    </source>
</evidence>
<dbReference type="EMBL" id="JAPQKI010000009">
    <property type="protein sequence ID" value="KAJ5090874.1"/>
    <property type="molecule type" value="Genomic_DNA"/>
</dbReference>
<comment type="cofactor">
    <cofactor evidence="1 7">
        <name>Ca(2+)</name>
        <dbReference type="ChEBI" id="CHEBI:29108"/>
    </cofactor>
</comment>
<gene>
    <name evidence="12" type="ORF">N7532_009558</name>
</gene>
<evidence type="ECO:0000256" key="7">
    <source>
        <dbReference type="PIRSR" id="PIRSR601382-2"/>
    </source>
</evidence>
<evidence type="ECO:0000256" key="3">
    <source>
        <dbReference type="ARBA" id="ARBA00007658"/>
    </source>
</evidence>
<dbReference type="Gene3D" id="1.50.10.10">
    <property type="match status" value="1"/>
</dbReference>
<organism evidence="12 13">
    <name type="scientific">Penicillium argentinense</name>
    <dbReference type="NCBI Taxonomy" id="1131581"/>
    <lineage>
        <taxon>Eukaryota</taxon>
        <taxon>Fungi</taxon>
        <taxon>Dikarya</taxon>
        <taxon>Ascomycota</taxon>
        <taxon>Pezizomycotina</taxon>
        <taxon>Eurotiomycetes</taxon>
        <taxon>Eurotiomycetidae</taxon>
        <taxon>Eurotiales</taxon>
        <taxon>Aspergillaceae</taxon>
        <taxon>Penicillium</taxon>
    </lineage>
</organism>
<dbReference type="GeneID" id="81361028"/>
<keyword evidence="13" id="KW-1185">Reference proteome</keyword>
<dbReference type="GO" id="GO:0036503">
    <property type="term" value="P:ERAD pathway"/>
    <property type="evidence" value="ECO:0007669"/>
    <property type="project" value="UniProtKB-ARBA"/>
</dbReference>
<keyword evidence="5 8" id="KW-1015">Disulfide bond</keyword>
<dbReference type="GO" id="GO:0005783">
    <property type="term" value="C:endoplasmic reticulum"/>
    <property type="evidence" value="ECO:0007669"/>
    <property type="project" value="TreeGrafter"/>
</dbReference>
<dbReference type="Pfam" id="PF01532">
    <property type="entry name" value="Glyco_hydro_47"/>
    <property type="match status" value="1"/>
</dbReference>
<keyword evidence="4 9" id="KW-0378">Hydrolase</keyword>
<dbReference type="InterPro" id="IPR036026">
    <property type="entry name" value="Seven-hairpin_glycosidases"/>
</dbReference>
<feature type="active site" evidence="6">
    <location>
        <position position="508"/>
    </location>
</feature>
<dbReference type="AlphaFoldDB" id="A0A9W9EZH2"/>
<evidence type="ECO:0000256" key="6">
    <source>
        <dbReference type="PIRSR" id="PIRSR601382-1"/>
    </source>
</evidence>
<dbReference type="PANTHER" id="PTHR11742">
    <property type="entry name" value="MANNOSYL-OLIGOSACCHARIDE ALPHA-1,2-MANNOSIDASE-RELATED"/>
    <property type="match status" value="1"/>
</dbReference>
<name>A0A9W9EZH2_9EURO</name>